<dbReference type="Gene3D" id="1.10.30.50">
    <property type="match status" value="1"/>
</dbReference>
<keyword evidence="2" id="KW-0540">Nuclease</keyword>
<evidence type="ECO:0000313" key="2">
    <source>
        <dbReference type="EMBL" id="MDC5740445.1"/>
    </source>
</evidence>
<comment type="caution">
    <text evidence="2">The sequence shown here is derived from an EMBL/GenBank/DDBJ whole genome shotgun (WGS) entry which is preliminary data.</text>
</comment>
<organism evidence="2 3">
    <name type="scientific">Vibrio europaeus</name>
    <dbReference type="NCBI Taxonomy" id="300876"/>
    <lineage>
        <taxon>Bacteria</taxon>
        <taxon>Pseudomonadati</taxon>
        <taxon>Pseudomonadota</taxon>
        <taxon>Gammaproteobacteria</taxon>
        <taxon>Vibrionales</taxon>
        <taxon>Vibrionaceae</taxon>
        <taxon>Vibrio</taxon>
        <taxon>Vibrio oreintalis group</taxon>
    </lineage>
</organism>
<dbReference type="Proteomes" id="UP001150001">
    <property type="component" value="Unassembled WGS sequence"/>
</dbReference>
<gene>
    <name evidence="2" type="ORF">OPW20_10225</name>
</gene>
<feature type="domain" description="HNH nuclease" evidence="1">
    <location>
        <begin position="193"/>
        <end position="251"/>
    </location>
</feature>
<proteinExistence type="predicted"/>
<keyword evidence="2" id="KW-0255">Endonuclease</keyword>
<reference evidence="2" key="1">
    <citation type="submission" date="2022-11" db="EMBL/GenBank/DDBJ databases">
        <title>Role of the vibriolysin VemA secreted by the emergent pathogen Vibrio europaeus in the colonization of Manila clam mucus.</title>
        <authorList>
            <person name="Martinez C."/>
            <person name="Rodriguez S."/>
            <person name="Vences A."/>
            <person name="Barja J.L."/>
            <person name="Toranzo A.E."/>
            <person name="Dubert J."/>
        </authorList>
    </citation>
    <scope>NUCLEOTIDE SEQUENCE</scope>
    <source>
        <strain evidence="2">3454</strain>
    </source>
</reference>
<sequence>MPFHQLVSGTKLDNQQLCEVFGCSPQGGMRRSHKTNALVIISNHIKSIYDDRWDGELLHYTGMGSNGDQSLSFAQNKTLAESNVNNVGVHLFEVFKDKEYTYVGQVTLFDKPYTEQQPGDDGVHRQVFVFPLQVAKQDHRVVSAEDKAHVEQVRVRKATRLATSDLKIRALNARTKPGKLNQSVTQYERNVWVSELAKRLAGGICQLCEQPAPFKNKKGEPYLETHHIEWLAKGGADSTENTVALCPNCHRKMHALNLDEDIKHLKERVTQLLSREDS</sequence>
<keyword evidence="3" id="KW-1185">Reference proteome</keyword>
<dbReference type="RefSeq" id="WP_272236439.1">
    <property type="nucleotide sequence ID" value="NZ_JAPFIM010000021.1"/>
</dbReference>
<keyword evidence="2" id="KW-0378">Hydrolase</keyword>
<dbReference type="Pfam" id="PF01844">
    <property type="entry name" value="HNH"/>
    <property type="match status" value="1"/>
</dbReference>
<dbReference type="Pfam" id="PF26348">
    <property type="entry name" value="SRA_ScoMcrA"/>
    <property type="match status" value="1"/>
</dbReference>
<evidence type="ECO:0000259" key="1">
    <source>
        <dbReference type="SMART" id="SM00507"/>
    </source>
</evidence>
<dbReference type="EMBL" id="JAPFIT010000013">
    <property type="protein sequence ID" value="MDC5740445.1"/>
    <property type="molecule type" value="Genomic_DNA"/>
</dbReference>
<protein>
    <submittedName>
        <fullName evidence="2">HNH endonuclease</fullName>
    </submittedName>
</protein>
<name>A0ABT5GT49_9VIBR</name>
<evidence type="ECO:0000313" key="3">
    <source>
        <dbReference type="Proteomes" id="UP001150001"/>
    </source>
</evidence>
<dbReference type="GO" id="GO:0004519">
    <property type="term" value="F:endonuclease activity"/>
    <property type="evidence" value="ECO:0007669"/>
    <property type="project" value="UniProtKB-KW"/>
</dbReference>
<dbReference type="InterPro" id="IPR003615">
    <property type="entry name" value="HNH_nuc"/>
</dbReference>
<dbReference type="CDD" id="cd00085">
    <property type="entry name" value="HNHc"/>
    <property type="match status" value="1"/>
</dbReference>
<dbReference type="SMART" id="SM00507">
    <property type="entry name" value="HNHc"/>
    <property type="match status" value="1"/>
</dbReference>
<accession>A0ABT5GT49</accession>
<dbReference type="InterPro" id="IPR058712">
    <property type="entry name" value="SRA_ScoMcrA"/>
</dbReference>
<dbReference type="InterPro" id="IPR002711">
    <property type="entry name" value="HNH"/>
</dbReference>